<dbReference type="GeneID" id="9046503"/>
<protein>
    <submittedName>
        <fullName evidence="5">Oxidoreductase, putative</fullName>
    </submittedName>
</protein>
<dbReference type="Proteomes" id="UP000007800">
    <property type="component" value="Unassembled WGS sequence"/>
</dbReference>
<reference evidence="5 6" key="1">
    <citation type="submission" date="2008-07" db="EMBL/GenBank/DDBJ databases">
        <authorList>
            <person name="El-Sayed N."/>
            <person name="Caler E."/>
            <person name="Inman J."/>
            <person name="Amedeo P."/>
            <person name="Hass B."/>
            <person name="Wortman J."/>
        </authorList>
    </citation>
    <scope>NUCLEOTIDE SEQUENCE [LARGE SCALE GENOMIC DNA]</scope>
    <source>
        <strain evidence="6">ATCC 50983 / TXsc</strain>
    </source>
</reference>
<dbReference type="PANTHER" id="PTHR43963">
    <property type="entry name" value="CARBONYL REDUCTASE 1-RELATED"/>
    <property type="match status" value="1"/>
</dbReference>
<dbReference type="RefSeq" id="XP_002783878.1">
    <property type="nucleotide sequence ID" value="XM_002783832.1"/>
</dbReference>
<dbReference type="PANTHER" id="PTHR43963:SF6">
    <property type="entry name" value="CHAIN DEHYDROGENASE FAMILY PROTEIN, PUTATIVE (AFU_ORTHOLOGUE AFUA_3G15350)-RELATED"/>
    <property type="match status" value="1"/>
</dbReference>
<dbReference type="OrthoDB" id="47007at2759"/>
<dbReference type="EMBL" id="GG673310">
    <property type="protein sequence ID" value="EER15674.1"/>
    <property type="molecule type" value="Genomic_DNA"/>
</dbReference>
<evidence type="ECO:0000313" key="5">
    <source>
        <dbReference type="EMBL" id="EER15674.1"/>
    </source>
</evidence>
<organism evidence="6">
    <name type="scientific">Perkinsus marinus (strain ATCC 50983 / TXsc)</name>
    <dbReference type="NCBI Taxonomy" id="423536"/>
    <lineage>
        <taxon>Eukaryota</taxon>
        <taxon>Sar</taxon>
        <taxon>Alveolata</taxon>
        <taxon>Perkinsozoa</taxon>
        <taxon>Perkinsea</taxon>
        <taxon>Perkinsida</taxon>
        <taxon>Perkinsidae</taxon>
        <taxon>Perkinsus</taxon>
    </lineage>
</organism>
<evidence type="ECO:0000256" key="3">
    <source>
        <dbReference type="ARBA" id="ARBA00023002"/>
    </source>
</evidence>
<proteinExistence type="inferred from homology"/>
<dbReference type="Pfam" id="PF00106">
    <property type="entry name" value="adh_short"/>
    <property type="match status" value="1"/>
</dbReference>
<evidence type="ECO:0000313" key="6">
    <source>
        <dbReference type="Proteomes" id="UP000007800"/>
    </source>
</evidence>
<dbReference type="PRINTS" id="PR00081">
    <property type="entry name" value="GDHRDH"/>
</dbReference>
<sequence length="278" mass="30223">MVPHPPVVVVTGANKGIGFEVCKKLIGNGARVIMSARDEKRLREAADTLKPYGAVQLDVSDAASIEGAKAQISKLTPSIDALVNNAAVLLDEDDSEASYEQSRRTIEVNLYGCVKVTEAFWPMMADKGRVVNVSSALGNLSQVSEPLQKRLASPESTVEDIFRIADDYLEAAKTGHVVKAGFAKNMYGTSKLLLIAWTKALAREALMDPRRIVVTTCTPGYCATDMTKYKGVLSAAEGAEVISWLGAECEYDASMSGKMYRGKQEEENNKFVFKVESR</sequence>
<dbReference type="Gene3D" id="3.40.50.720">
    <property type="entry name" value="NAD(P)-binding Rossmann-like Domain"/>
    <property type="match status" value="1"/>
</dbReference>
<keyword evidence="2" id="KW-0521">NADP</keyword>
<dbReference type="InParanoid" id="C5KIQ9"/>
<comment type="similarity">
    <text evidence="1 4">Belongs to the short-chain dehydrogenases/reductases (SDR) family.</text>
</comment>
<dbReference type="SUPFAM" id="SSF51735">
    <property type="entry name" value="NAD(P)-binding Rossmann-fold domains"/>
    <property type="match status" value="1"/>
</dbReference>
<evidence type="ECO:0000256" key="2">
    <source>
        <dbReference type="ARBA" id="ARBA00022857"/>
    </source>
</evidence>
<dbReference type="InterPro" id="IPR036291">
    <property type="entry name" value="NAD(P)-bd_dom_sf"/>
</dbReference>
<dbReference type="AlphaFoldDB" id="C5KIQ9"/>
<keyword evidence="3" id="KW-0560">Oxidoreductase</keyword>
<dbReference type="PRINTS" id="PR00080">
    <property type="entry name" value="SDRFAMILY"/>
</dbReference>
<evidence type="ECO:0000256" key="4">
    <source>
        <dbReference type="RuleBase" id="RU000363"/>
    </source>
</evidence>
<gene>
    <name evidence="5" type="ORF">Pmar_PMAR025690</name>
</gene>
<keyword evidence="6" id="KW-1185">Reference proteome</keyword>
<name>C5KIQ9_PERM5</name>
<dbReference type="InterPro" id="IPR002347">
    <property type="entry name" value="SDR_fam"/>
</dbReference>
<dbReference type="GO" id="GO:0016491">
    <property type="term" value="F:oxidoreductase activity"/>
    <property type="evidence" value="ECO:0007669"/>
    <property type="project" value="UniProtKB-KW"/>
</dbReference>
<dbReference type="OMA" id="KAFDIMN"/>
<accession>C5KIQ9</accession>
<evidence type="ECO:0000256" key="1">
    <source>
        <dbReference type="ARBA" id="ARBA00006484"/>
    </source>
</evidence>